<evidence type="ECO:0000313" key="2">
    <source>
        <dbReference type="EMBL" id="KAK6226017.1"/>
    </source>
</evidence>
<dbReference type="EMBL" id="JASAOK010000002">
    <property type="protein sequence ID" value="KAK6226017.1"/>
    <property type="molecule type" value="Genomic_DNA"/>
</dbReference>
<dbReference type="Proteomes" id="UP001327957">
    <property type="component" value="Unassembled WGS sequence"/>
</dbReference>
<feature type="compositionally biased region" description="Basic and acidic residues" evidence="1">
    <location>
        <begin position="194"/>
        <end position="245"/>
    </location>
</feature>
<feature type="region of interest" description="Disordered" evidence="1">
    <location>
        <begin position="74"/>
        <end position="563"/>
    </location>
</feature>
<evidence type="ECO:0000313" key="3">
    <source>
        <dbReference type="Proteomes" id="UP001327957"/>
    </source>
</evidence>
<feature type="compositionally biased region" description="Polar residues" evidence="1">
    <location>
        <begin position="498"/>
        <end position="530"/>
    </location>
</feature>
<keyword evidence="3" id="KW-1185">Reference proteome</keyword>
<accession>A0AAV9TQY5</accession>
<feature type="compositionally biased region" description="Polar residues" evidence="1">
    <location>
        <begin position="381"/>
        <end position="402"/>
    </location>
</feature>
<dbReference type="AlphaFoldDB" id="A0AAV9TQY5"/>
<proteinExistence type="predicted"/>
<feature type="compositionally biased region" description="Basic and acidic residues" evidence="1">
    <location>
        <begin position="319"/>
        <end position="338"/>
    </location>
</feature>
<name>A0AAV9TQY5_9PEZI</name>
<feature type="compositionally biased region" description="Basic and acidic residues" evidence="1">
    <location>
        <begin position="452"/>
        <end position="463"/>
    </location>
</feature>
<reference evidence="2 3" key="1">
    <citation type="submission" date="2023-04" db="EMBL/GenBank/DDBJ databases">
        <title>Colletotrichum tabacum stain YC1 causing leaf anthracnose on Nicotiana tabacum(L.) cv.</title>
        <authorList>
            <person name="Ji Z."/>
            <person name="Wang M."/>
            <person name="Zhang J."/>
            <person name="Wang N."/>
            <person name="Zhou Z."/>
        </authorList>
    </citation>
    <scope>NUCLEOTIDE SEQUENCE [LARGE SCALE GENOMIC DNA]</scope>
    <source>
        <strain evidence="2 3">YC1</strain>
    </source>
</reference>
<protein>
    <submittedName>
        <fullName evidence="2">Uncharacterized protein</fullName>
    </submittedName>
</protein>
<feature type="compositionally biased region" description="Polar residues" evidence="1">
    <location>
        <begin position="248"/>
        <end position="261"/>
    </location>
</feature>
<evidence type="ECO:0000256" key="1">
    <source>
        <dbReference type="SAM" id="MobiDB-lite"/>
    </source>
</evidence>
<feature type="compositionally biased region" description="Basic and acidic residues" evidence="1">
    <location>
        <begin position="543"/>
        <end position="556"/>
    </location>
</feature>
<sequence>MEAAAKKVQLLAQRILPDRPHHLSVSPDQRFRVPPDHSKLFEEFKYPRLQYMTLLSDADRGMLLTRPYYDMREEPPNLTAAKDSNAKMEKKSVTKLSLSDYKNKQKKVSDSPPDSGTTPKPDISRREKEVADGRMDRESKKTDAYRIREATEASKDVKAHRHHEVAHDERASRLEARPRVAQESNDTPEKRKRIVDAENESRPQKRARPEASTPLDERSRTPRDDTPRRKEMHSSQDRISQKDGKPGTASSSLPNGRSTLKTALGSGSGSGPIKSPMSRARGDSVNGNRPSPSGSRARADTASSRSAVPPLLSPLHLPNESDSRPKDKWRDDVGEHSRPPKSLKSEPPPSIKRSKSPLKLPALLSPTLPPMLEEELARLKNTPTKGSTSSQRTQPPDSPTTGKRSHTVVKEEDEDRKEPKEKARDRPRRFMVTLKYSKKYTKSVQRLLALPTRKDAVKKERSVSIEPPAPPQARKRPMGSTENVGDSISVKRPRMSDVPSSSKLVAPSTPSKAATSMSRVASSNSVNTPGDGSGLTPAAPPSSDRDRPQTRDESRDAANSSKIQALRDRWSRFSRLGTKLKHERDMLLERKNSDRGAPLSDSDNKLSMILGLEAALAFMVGFRALFESRRMENKAQDPKQWGSILPLLAVMRHDVRKSRPLEALFWQLQGVIYEELIKCYWSLDPASHAVQMINSERSRSAVWKSAFDAAERVDASAMRTNMGPWTSVEDAVSSSLKVMRRWTQEENVSWRAEVTVSAANGTLS</sequence>
<organism evidence="2 3">
    <name type="scientific">Colletotrichum tabaci</name>
    <dbReference type="NCBI Taxonomy" id="1209068"/>
    <lineage>
        <taxon>Eukaryota</taxon>
        <taxon>Fungi</taxon>
        <taxon>Dikarya</taxon>
        <taxon>Ascomycota</taxon>
        <taxon>Pezizomycotina</taxon>
        <taxon>Sordariomycetes</taxon>
        <taxon>Hypocreomycetidae</taxon>
        <taxon>Glomerellales</taxon>
        <taxon>Glomerellaceae</taxon>
        <taxon>Colletotrichum</taxon>
        <taxon>Colletotrichum destructivum species complex</taxon>
    </lineage>
</organism>
<comment type="caution">
    <text evidence="2">The sequence shown here is derived from an EMBL/GenBank/DDBJ whole genome shotgun (WGS) entry which is preliminary data.</text>
</comment>
<feature type="compositionally biased region" description="Low complexity" evidence="1">
    <location>
        <begin position="357"/>
        <end position="366"/>
    </location>
</feature>
<feature type="compositionally biased region" description="Basic and acidic residues" evidence="1">
    <location>
        <begin position="122"/>
        <end position="157"/>
    </location>
</feature>
<feature type="compositionally biased region" description="Basic and acidic residues" evidence="1">
    <location>
        <begin position="165"/>
        <end position="180"/>
    </location>
</feature>
<feature type="compositionally biased region" description="Polar residues" evidence="1">
    <location>
        <begin position="285"/>
        <end position="294"/>
    </location>
</feature>
<gene>
    <name evidence="2" type="ORF">QIS74_02064</name>
</gene>